<dbReference type="EMBL" id="VSSQ01039536">
    <property type="protein sequence ID" value="MPM92620.1"/>
    <property type="molecule type" value="Genomic_DNA"/>
</dbReference>
<gene>
    <name evidence="1" type="ORF">SDC9_139755</name>
</gene>
<protein>
    <submittedName>
        <fullName evidence="1">Uncharacterized protein</fullName>
    </submittedName>
</protein>
<sequence>MQQIHVVRATEELTAPYKAVHEYVQDEKGEWLLIYTDIILEDFSFIGLENDTKKDVIFFTAGEKYFTTEQFVPGKPLLLQFRPIGTIPWHGISFEDANGTMRYFILVQSTRGEGEAPYFFIEFENGK</sequence>
<evidence type="ECO:0000313" key="1">
    <source>
        <dbReference type="EMBL" id="MPM92620.1"/>
    </source>
</evidence>
<accession>A0A645DT00</accession>
<organism evidence="1">
    <name type="scientific">bioreactor metagenome</name>
    <dbReference type="NCBI Taxonomy" id="1076179"/>
    <lineage>
        <taxon>unclassified sequences</taxon>
        <taxon>metagenomes</taxon>
        <taxon>ecological metagenomes</taxon>
    </lineage>
</organism>
<proteinExistence type="predicted"/>
<reference evidence="1" key="1">
    <citation type="submission" date="2019-08" db="EMBL/GenBank/DDBJ databases">
        <authorList>
            <person name="Kucharzyk K."/>
            <person name="Murdoch R.W."/>
            <person name="Higgins S."/>
            <person name="Loffler F."/>
        </authorList>
    </citation>
    <scope>NUCLEOTIDE SEQUENCE</scope>
</reference>
<comment type="caution">
    <text evidence="1">The sequence shown here is derived from an EMBL/GenBank/DDBJ whole genome shotgun (WGS) entry which is preliminary data.</text>
</comment>
<dbReference type="AlphaFoldDB" id="A0A645DT00"/>
<name>A0A645DT00_9ZZZZ</name>